<dbReference type="Gene3D" id="3.40.50.1000">
    <property type="entry name" value="HAD superfamily/HAD-like"/>
    <property type="match status" value="1"/>
</dbReference>
<evidence type="ECO:0000256" key="4">
    <source>
        <dbReference type="ARBA" id="ARBA00022842"/>
    </source>
</evidence>
<comment type="caution">
    <text evidence="6">The sequence shown here is derived from an EMBL/GenBank/DDBJ whole genome shotgun (WGS) entry which is preliminary data.</text>
</comment>
<keyword evidence="3" id="KW-0479">Metal-binding</keyword>
<comment type="similarity">
    <text evidence="2">Belongs to the HAD-like hydrolase superfamily. CbbY/CbbZ/Gph/YieH family.</text>
</comment>
<dbReference type="InterPro" id="IPR006439">
    <property type="entry name" value="HAD-SF_hydro_IA"/>
</dbReference>
<sequence>MHAFIFDFNGTLFKDSDKHEAAWQQFAQEQFHRTVTPQEYQIQVHGRNNREILTYFAGQSLADATVVKMAARKEAIYRTLCLADPAHLTLAPGAVALLETLKQRHMMRTIATAAPQANLAFYRTTFELDRWFDWQHVVYDTGQFRSKPHPDPYLQAAKQLQQAPANCVVFEDSASGIEAAYRAKVGQIIALETNQNGAQLATLPGVTQVIPDFRALTAAQLFGA</sequence>
<dbReference type="PATRIC" id="fig|1423726.3.peg.2736"/>
<dbReference type="RefSeq" id="WP_057903310.1">
    <property type="nucleotide sequence ID" value="NZ_AZDA01000003.1"/>
</dbReference>
<evidence type="ECO:0000256" key="5">
    <source>
        <dbReference type="ARBA" id="ARBA00023277"/>
    </source>
</evidence>
<dbReference type="SUPFAM" id="SSF56784">
    <property type="entry name" value="HAD-like"/>
    <property type="match status" value="1"/>
</dbReference>
<dbReference type="SFLD" id="SFLDG01129">
    <property type="entry name" value="C1.5:_HAD__Beta-PGM__Phosphata"/>
    <property type="match status" value="1"/>
</dbReference>
<dbReference type="NCBIfam" id="TIGR01509">
    <property type="entry name" value="HAD-SF-IA-v3"/>
    <property type="match status" value="1"/>
</dbReference>
<dbReference type="Pfam" id="PF00702">
    <property type="entry name" value="Hydrolase"/>
    <property type="match status" value="1"/>
</dbReference>
<dbReference type="InterPro" id="IPR023214">
    <property type="entry name" value="HAD_sf"/>
</dbReference>
<evidence type="ECO:0000313" key="6">
    <source>
        <dbReference type="EMBL" id="KRK40875.1"/>
    </source>
</evidence>
<evidence type="ECO:0000256" key="3">
    <source>
        <dbReference type="ARBA" id="ARBA00022723"/>
    </source>
</evidence>
<dbReference type="PANTHER" id="PTHR46193:SF18">
    <property type="entry name" value="HEXITOL PHOSPHATASE B"/>
    <property type="match status" value="1"/>
</dbReference>
<accession>A0A0R1H2W6</accession>
<keyword evidence="5" id="KW-0119">Carbohydrate metabolism</keyword>
<comment type="cofactor">
    <cofactor evidence="1">
        <name>Mg(2+)</name>
        <dbReference type="ChEBI" id="CHEBI:18420"/>
    </cofactor>
</comment>
<organism evidence="6 7">
    <name type="scientific">Loigolactobacillus bifermentans DSM 20003</name>
    <dbReference type="NCBI Taxonomy" id="1423726"/>
    <lineage>
        <taxon>Bacteria</taxon>
        <taxon>Bacillati</taxon>
        <taxon>Bacillota</taxon>
        <taxon>Bacilli</taxon>
        <taxon>Lactobacillales</taxon>
        <taxon>Lactobacillaceae</taxon>
        <taxon>Loigolactobacillus</taxon>
    </lineage>
</organism>
<evidence type="ECO:0000313" key="7">
    <source>
        <dbReference type="Proteomes" id="UP000051461"/>
    </source>
</evidence>
<dbReference type="InterPro" id="IPR023198">
    <property type="entry name" value="PGP-like_dom2"/>
</dbReference>
<dbReference type="InterPro" id="IPR036412">
    <property type="entry name" value="HAD-like_sf"/>
</dbReference>
<dbReference type="InterPro" id="IPR051600">
    <property type="entry name" value="Beta-PGM-like"/>
</dbReference>
<evidence type="ECO:0000256" key="1">
    <source>
        <dbReference type="ARBA" id="ARBA00001946"/>
    </source>
</evidence>
<proteinExistence type="inferred from homology"/>
<dbReference type="STRING" id="1423726.FC07_GL002628"/>
<reference evidence="6 7" key="1">
    <citation type="journal article" date="2015" name="Genome Announc.">
        <title>Expanding the biotechnology potential of lactobacilli through comparative genomics of 213 strains and associated genera.</title>
        <authorList>
            <person name="Sun Z."/>
            <person name="Harris H.M."/>
            <person name="McCann A."/>
            <person name="Guo C."/>
            <person name="Argimon S."/>
            <person name="Zhang W."/>
            <person name="Yang X."/>
            <person name="Jeffery I.B."/>
            <person name="Cooney J.C."/>
            <person name="Kagawa T.F."/>
            <person name="Liu W."/>
            <person name="Song Y."/>
            <person name="Salvetti E."/>
            <person name="Wrobel A."/>
            <person name="Rasinkangas P."/>
            <person name="Parkhill J."/>
            <person name="Rea M.C."/>
            <person name="O'Sullivan O."/>
            <person name="Ritari J."/>
            <person name="Douillard F.P."/>
            <person name="Paul Ross R."/>
            <person name="Yang R."/>
            <person name="Briner A.E."/>
            <person name="Felis G.E."/>
            <person name="de Vos W.M."/>
            <person name="Barrangou R."/>
            <person name="Klaenhammer T.R."/>
            <person name="Caufield P.W."/>
            <person name="Cui Y."/>
            <person name="Zhang H."/>
            <person name="O'Toole P.W."/>
        </authorList>
    </citation>
    <scope>NUCLEOTIDE SEQUENCE [LARGE SCALE GENOMIC DNA]</scope>
    <source>
        <strain evidence="6 7">DSM 20003</strain>
    </source>
</reference>
<gene>
    <name evidence="6" type="ORF">FC07_GL002628</name>
</gene>
<protein>
    <submittedName>
        <fullName evidence="6">Sugar phosphatase of HAD family protein</fullName>
    </submittedName>
</protein>
<dbReference type="SFLD" id="SFLDS00003">
    <property type="entry name" value="Haloacid_Dehalogenase"/>
    <property type="match status" value="1"/>
</dbReference>
<name>A0A0R1H2W6_9LACO</name>
<dbReference type="EMBL" id="AZDA01000003">
    <property type="protein sequence ID" value="KRK40875.1"/>
    <property type="molecule type" value="Genomic_DNA"/>
</dbReference>
<keyword evidence="7" id="KW-1185">Reference proteome</keyword>
<dbReference type="PANTHER" id="PTHR46193">
    <property type="entry name" value="6-PHOSPHOGLUCONATE PHOSPHATASE"/>
    <property type="match status" value="1"/>
</dbReference>
<dbReference type="AlphaFoldDB" id="A0A0R1H2W6"/>
<dbReference type="OrthoDB" id="9797743at2"/>
<evidence type="ECO:0000256" key="2">
    <source>
        <dbReference type="ARBA" id="ARBA00006171"/>
    </source>
</evidence>
<keyword evidence="4" id="KW-0460">Magnesium</keyword>
<dbReference type="Proteomes" id="UP000051461">
    <property type="component" value="Unassembled WGS sequence"/>
</dbReference>
<dbReference type="Gene3D" id="1.10.150.240">
    <property type="entry name" value="Putative phosphatase, domain 2"/>
    <property type="match status" value="1"/>
</dbReference>
<dbReference type="GO" id="GO:0003824">
    <property type="term" value="F:catalytic activity"/>
    <property type="evidence" value="ECO:0007669"/>
    <property type="project" value="UniProtKB-ARBA"/>
</dbReference>
<dbReference type="GO" id="GO:0046872">
    <property type="term" value="F:metal ion binding"/>
    <property type="evidence" value="ECO:0007669"/>
    <property type="project" value="UniProtKB-KW"/>
</dbReference>